<accession>A0A1H4JV45</accession>
<dbReference type="EMBL" id="FNTJ01000001">
    <property type="protein sequence ID" value="SEB50184.1"/>
    <property type="molecule type" value="Genomic_DNA"/>
</dbReference>
<feature type="transmembrane region" description="Helical" evidence="2">
    <location>
        <begin position="446"/>
        <end position="470"/>
    </location>
</feature>
<keyword evidence="5" id="KW-1185">Reference proteome</keyword>
<dbReference type="RefSeq" id="WP_092310111.1">
    <property type="nucleotide sequence ID" value="NZ_FNTJ01000001.1"/>
</dbReference>
<evidence type="ECO:0000256" key="2">
    <source>
        <dbReference type="SAM" id="Phobius"/>
    </source>
</evidence>
<sequence length="536" mass="61920">MDCWTLLELPDDADERSIKRSYAKRLKTTRPDEDAEGFQRLREAYERALQLARWREDETDDGCAEPVAAALPGDNLQAWSGLVEMSPPLAPMPAAAVAPTPAQALLKGLTLENLPQRWPEAQARECAQDFQNLLLEHCCKHPEQRAPLIDWAVRHLDWLTPWQSLSMSETQQRSLVDALLSYYRQALEEQLQANQERAFLALLTQYSERPWLQIFDHRLQWQSTVLILLNEQQWSVPLFERVCQVFGWDEQRGAIPEPAWIWQQLVQRCEQEAFYQDLQHKLQQEHSWAPEVLAAQLLAKPLSPRQQRNLTRGFTQNEWQACQQLAQTLTWRFPQLIERLPQSDVFYWQKFMPQSSTTGETWVRAWLGIALALTLFFIQERHDPPLHAAILAALGGWLAAVLGLLALTAWNALALRMLDLDLWLSERLIPKSLHRPPYRRLLRHGIPFLALMALFASLLGLLGMLTYLGFTLIGVLHHKRIGQVSEAFRLKHPWLSVLHWSHFSPWQPVFLLLMVGVIHACQVFYPAFPLTRLLPG</sequence>
<keyword evidence="2" id="KW-1133">Transmembrane helix</keyword>
<dbReference type="Proteomes" id="UP000198982">
    <property type="component" value="Unassembled WGS sequence"/>
</dbReference>
<evidence type="ECO:0000259" key="3">
    <source>
        <dbReference type="PROSITE" id="PS50076"/>
    </source>
</evidence>
<dbReference type="Gene3D" id="1.10.287.110">
    <property type="entry name" value="DnaJ domain"/>
    <property type="match status" value="1"/>
</dbReference>
<evidence type="ECO:0000256" key="1">
    <source>
        <dbReference type="ARBA" id="ARBA00023186"/>
    </source>
</evidence>
<protein>
    <recommendedName>
        <fullName evidence="3">J domain-containing protein</fullName>
    </recommendedName>
</protein>
<dbReference type="CDD" id="cd06257">
    <property type="entry name" value="DnaJ"/>
    <property type="match status" value="1"/>
</dbReference>
<feature type="transmembrane region" description="Helical" evidence="2">
    <location>
        <begin position="509"/>
        <end position="528"/>
    </location>
</feature>
<evidence type="ECO:0000313" key="4">
    <source>
        <dbReference type="EMBL" id="SEB50184.1"/>
    </source>
</evidence>
<keyword evidence="1" id="KW-0143">Chaperone</keyword>
<keyword evidence="2" id="KW-0472">Membrane</keyword>
<dbReference type="AlphaFoldDB" id="A0A1H4JV45"/>
<proteinExistence type="predicted"/>
<keyword evidence="2" id="KW-0812">Transmembrane</keyword>
<reference evidence="5" key="1">
    <citation type="submission" date="2016-10" db="EMBL/GenBank/DDBJ databases">
        <authorList>
            <person name="Varghese N."/>
            <person name="Submissions S."/>
        </authorList>
    </citation>
    <scope>NUCLEOTIDE SEQUENCE [LARGE SCALE GENOMIC DNA]</scope>
    <source>
        <strain evidence="5">DSM 9751</strain>
    </source>
</reference>
<feature type="transmembrane region" description="Helical" evidence="2">
    <location>
        <begin position="361"/>
        <end position="378"/>
    </location>
</feature>
<evidence type="ECO:0000313" key="5">
    <source>
        <dbReference type="Proteomes" id="UP000198982"/>
    </source>
</evidence>
<dbReference type="SUPFAM" id="SSF46565">
    <property type="entry name" value="Chaperone J-domain"/>
    <property type="match status" value="1"/>
</dbReference>
<dbReference type="InterPro" id="IPR001623">
    <property type="entry name" value="DnaJ_domain"/>
</dbReference>
<feature type="transmembrane region" description="Helical" evidence="2">
    <location>
        <begin position="390"/>
        <end position="413"/>
    </location>
</feature>
<dbReference type="PROSITE" id="PS50076">
    <property type="entry name" value="DNAJ_2"/>
    <property type="match status" value="1"/>
</dbReference>
<dbReference type="InterPro" id="IPR036869">
    <property type="entry name" value="J_dom_sf"/>
</dbReference>
<name>A0A1H4JV45_9PSED</name>
<gene>
    <name evidence="4" type="ORF">SAMN05216178_0799</name>
</gene>
<organism evidence="4 5">
    <name type="scientific">Pseudomonas saponiphila</name>
    <dbReference type="NCBI Taxonomy" id="556534"/>
    <lineage>
        <taxon>Bacteria</taxon>
        <taxon>Pseudomonadati</taxon>
        <taxon>Pseudomonadota</taxon>
        <taxon>Gammaproteobacteria</taxon>
        <taxon>Pseudomonadales</taxon>
        <taxon>Pseudomonadaceae</taxon>
        <taxon>Pseudomonas</taxon>
    </lineage>
</organism>
<feature type="domain" description="J" evidence="3">
    <location>
        <begin position="2"/>
        <end position="62"/>
    </location>
</feature>